<dbReference type="InterPro" id="IPR023188">
    <property type="entry name" value="DPS_DNA-bd_CS"/>
</dbReference>
<dbReference type="InterPro" id="IPR008331">
    <property type="entry name" value="Ferritin_DPS_dom"/>
</dbReference>
<evidence type="ECO:0000313" key="4">
    <source>
        <dbReference type="EMBL" id="KUJ76655.1"/>
    </source>
</evidence>
<comment type="similarity">
    <text evidence="1 2">Belongs to the Dps family.</text>
</comment>
<dbReference type="InterPro" id="IPR002177">
    <property type="entry name" value="DPS_DNA-bd"/>
</dbReference>
<dbReference type="PROSITE" id="PS00819">
    <property type="entry name" value="DPS_2"/>
    <property type="match status" value="1"/>
</dbReference>
<dbReference type="SUPFAM" id="SSF47240">
    <property type="entry name" value="Ferritin-like"/>
    <property type="match status" value="1"/>
</dbReference>
<dbReference type="GO" id="GO:0016722">
    <property type="term" value="F:oxidoreductase activity, acting on metal ions"/>
    <property type="evidence" value="ECO:0007669"/>
    <property type="project" value="InterPro"/>
</dbReference>
<dbReference type="InterPro" id="IPR009078">
    <property type="entry name" value="Ferritin-like_SF"/>
</dbReference>
<evidence type="ECO:0000259" key="3">
    <source>
        <dbReference type="Pfam" id="PF00210"/>
    </source>
</evidence>
<dbReference type="Proteomes" id="UP000053690">
    <property type="component" value="Unassembled WGS sequence"/>
</dbReference>
<protein>
    <recommendedName>
        <fullName evidence="3">Ferritin/DPS domain-containing protein</fullName>
    </recommendedName>
</protein>
<dbReference type="Gene3D" id="1.20.1260.10">
    <property type="match status" value="1"/>
</dbReference>
<evidence type="ECO:0000313" key="5">
    <source>
        <dbReference type="Proteomes" id="UP000053690"/>
    </source>
</evidence>
<evidence type="ECO:0000256" key="1">
    <source>
        <dbReference type="ARBA" id="ARBA00009497"/>
    </source>
</evidence>
<organism evidence="4 5">
    <name type="scientific">Ruegeria profundi</name>
    <dbReference type="NCBI Taxonomy" id="1685378"/>
    <lineage>
        <taxon>Bacteria</taxon>
        <taxon>Pseudomonadati</taxon>
        <taxon>Pseudomonadota</taxon>
        <taxon>Alphaproteobacteria</taxon>
        <taxon>Rhodobacterales</taxon>
        <taxon>Roseobacteraceae</taxon>
        <taxon>Ruegeria</taxon>
    </lineage>
</organism>
<dbReference type="PANTHER" id="PTHR42932">
    <property type="entry name" value="GENERAL STRESS PROTEIN 20U"/>
    <property type="match status" value="1"/>
</dbReference>
<dbReference type="GO" id="GO:0008199">
    <property type="term" value="F:ferric iron binding"/>
    <property type="evidence" value="ECO:0007669"/>
    <property type="project" value="InterPro"/>
</dbReference>
<sequence>MLTTAGQQKGLNMTYQVLKPEAQDQTHDTGIGKNTWIANAVTEVLADSMLLMVKTQGCHWNVVGPLFLPIHELTERQYRDLFEAVDDLAERIRALGHVAPISFTDMISQATLAEEETVKDAHGMIKQLIADNETIVRNLRETAALASRHGDGATEDLMNARMVKHEEAVWMLKAVVAS</sequence>
<dbReference type="Pfam" id="PF00210">
    <property type="entry name" value="Ferritin"/>
    <property type="match status" value="1"/>
</dbReference>
<dbReference type="PANTHER" id="PTHR42932:SF3">
    <property type="entry name" value="DNA PROTECTION DURING STARVATION PROTEIN"/>
    <property type="match status" value="1"/>
</dbReference>
<dbReference type="EMBL" id="LQBP01000015">
    <property type="protein sequence ID" value="KUJ76655.1"/>
    <property type="molecule type" value="Genomic_DNA"/>
</dbReference>
<dbReference type="CDD" id="cd01043">
    <property type="entry name" value="DPS"/>
    <property type="match status" value="1"/>
</dbReference>
<dbReference type="PRINTS" id="PR01346">
    <property type="entry name" value="HELNAPAPROT"/>
</dbReference>
<name>A0A0X3TLL1_9RHOB</name>
<keyword evidence="5" id="KW-1185">Reference proteome</keyword>
<reference evidence="5" key="1">
    <citation type="submission" date="2015-12" db="EMBL/GenBank/DDBJ databases">
        <authorList>
            <person name="Zhang G."/>
            <person name="Stingl U."/>
        </authorList>
    </citation>
    <scope>NUCLEOTIDE SEQUENCE [LARGE SCALE GENOMIC DNA]</scope>
    <source>
        <strain evidence="5">ZGT108</strain>
    </source>
</reference>
<dbReference type="AlphaFoldDB" id="A0A0X3TLL1"/>
<dbReference type="STRING" id="1685378.AVO44_19585"/>
<comment type="caution">
    <text evidence="4">The sequence shown here is derived from an EMBL/GenBank/DDBJ whole genome shotgun (WGS) entry which is preliminary data.</text>
</comment>
<proteinExistence type="inferred from homology"/>
<accession>A0A0X3TLL1</accession>
<evidence type="ECO:0000256" key="2">
    <source>
        <dbReference type="RuleBase" id="RU003875"/>
    </source>
</evidence>
<gene>
    <name evidence="4" type="ORF">AVO44_19585</name>
</gene>
<dbReference type="PIRSF" id="PIRSF005900">
    <property type="entry name" value="Dps"/>
    <property type="match status" value="1"/>
</dbReference>
<feature type="domain" description="Ferritin/DPS" evidence="3">
    <location>
        <begin position="40"/>
        <end position="176"/>
    </location>
</feature>
<dbReference type="InterPro" id="IPR012347">
    <property type="entry name" value="Ferritin-like"/>
</dbReference>